<evidence type="ECO:0000256" key="6">
    <source>
        <dbReference type="PIRSR" id="PIRSR000355-2"/>
    </source>
</evidence>
<evidence type="ECO:0000313" key="7">
    <source>
        <dbReference type="EMBL" id="XDI38509.1"/>
    </source>
</evidence>
<comment type="function">
    <text evidence="4">Provides the precursors necessary for DNA synthesis. Catalyzes the biosynthesis of deoxyribonucleotides from the corresponding ribonucleotides.</text>
</comment>
<dbReference type="SUPFAM" id="SSF47240">
    <property type="entry name" value="Ferritin-like"/>
    <property type="match status" value="1"/>
</dbReference>
<gene>
    <name evidence="7" type="ORF">AB3N04_09420</name>
</gene>
<dbReference type="InterPro" id="IPR033909">
    <property type="entry name" value="RNR_small"/>
</dbReference>
<dbReference type="PIRSF" id="PIRSF000355">
    <property type="entry name" value="NrdB"/>
    <property type="match status" value="1"/>
</dbReference>
<evidence type="ECO:0000256" key="2">
    <source>
        <dbReference type="ARBA" id="ARBA00011209"/>
    </source>
</evidence>
<evidence type="ECO:0000256" key="5">
    <source>
        <dbReference type="PIRSR" id="PIRSR000355-1"/>
    </source>
</evidence>
<comment type="cofactor">
    <cofactor evidence="4 6">
        <name>Fe cation</name>
        <dbReference type="ChEBI" id="CHEBI:24875"/>
    </cofactor>
    <text evidence="4 6">Binds 2 iron ions per subunit.</text>
</comment>
<dbReference type="InterPro" id="IPR012348">
    <property type="entry name" value="RNR-like"/>
</dbReference>
<dbReference type="EMBL" id="CP162551">
    <property type="protein sequence ID" value="XDI38509.1"/>
    <property type="molecule type" value="Genomic_DNA"/>
</dbReference>
<name>A0AB39BXG1_9BACI</name>
<dbReference type="NCBIfam" id="NF007184">
    <property type="entry name" value="PRK09614.1-3"/>
    <property type="match status" value="1"/>
</dbReference>
<dbReference type="GO" id="GO:0046872">
    <property type="term" value="F:metal ion binding"/>
    <property type="evidence" value="ECO:0007669"/>
    <property type="project" value="UniProtKB-KW"/>
</dbReference>
<dbReference type="GO" id="GO:0009263">
    <property type="term" value="P:deoxyribonucleotide biosynthetic process"/>
    <property type="evidence" value="ECO:0007669"/>
    <property type="project" value="UniProtKB-KW"/>
</dbReference>
<dbReference type="InterPro" id="IPR000358">
    <property type="entry name" value="RNR_small_fam"/>
</dbReference>
<evidence type="ECO:0000256" key="1">
    <source>
        <dbReference type="ARBA" id="ARBA00009303"/>
    </source>
</evidence>
<dbReference type="PANTHER" id="PTHR23409:SF18">
    <property type="entry name" value="RIBONUCLEOSIDE-DIPHOSPHATE REDUCTASE SUBUNIT M2"/>
    <property type="match status" value="1"/>
</dbReference>
<feature type="binding site" evidence="6">
    <location>
        <position position="117"/>
    </location>
    <ligand>
        <name>Fe cation</name>
        <dbReference type="ChEBI" id="CHEBI:24875"/>
        <label>1</label>
    </ligand>
</feature>
<dbReference type="Gene3D" id="1.10.620.20">
    <property type="entry name" value="Ribonucleotide Reductase, subunit A"/>
    <property type="match status" value="1"/>
</dbReference>
<keyword evidence="4" id="KW-0215">Deoxyribonucleotide synthesis</keyword>
<feature type="binding site" evidence="6">
    <location>
        <position position="184"/>
    </location>
    <ligand>
        <name>Fe cation</name>
        <dbReference type="ChEBI" id="CHEBI:24875"/>
        <label>2</label>
    </ligand>
</feature>
<feature type="binding site" evidence="6">
    <location>
        <position position="87"/>
    </location>
    <ligand>
        <name>Fe cation</name>
        <dbReference type="ChEBI" id="CHEBI:24875"/>
        <label>1</label>
    </ligand>
</feature>
<feature type="binding site" evidence="6">
    <location>
        <position position="120"/>
    </location>
    <ligand>
        <name>Fe cation</name>
        <dbReference type="ChEBI" id="CHEBI:24875"/>
        <label>1</label>
    </ligand>
</feature>
<feature type="binding site" evidence="6">
    <location>
        <position position="117"/>
    </location>
    <ligand>
        <name>Fe cation</name>
        <dbReference type="ChEBI" id="CHEBI:24875"/>
        <label>2</label>
    </ligand>
</feature>
<feature type="binding site" evidence="6">
    <location>
        <position position="221"/>
    </location>
    <ligand>
        <name>Fe cation</name>
        <dbReference type="ChEBI" id="CHEBI:24875"/>
        <label>2</label>
    </ligand>
</feature>
<comment type="similarity">
    <text evidence="1 4">Belongs to the ribonucleoside diphosphate reductase small chain family.</text>
</comment>
<organism evidence="7">
    <name type="scientific">Alkalihalophilus sp. As8PL</name>
    <dbReference type="NCBI Taxonomy" id="3237103"/>
    <lineage>
        <taxon>Bacteria</taxon>
        <taxon>Bacillati</taxon>
        <taxon>Bacillota</taxon>
        <taxon>Bacilli</taxon>
        <taxon>Bacillales</taxon>
        <taxon>Bacillaceae</taxon>
        <taxon>Alkalihalophilus</taxon>
    </lineage>
</organism>
<evidence type="ECO:0000256" key="4">
    <source>
        <dbReference type="PIRNR" id="PIRNR000355"/>
    </source>
</evidence>
<dbReference type="GO" id="GO:0004748">
    <property type="term" value="F:ribonucleoside-diphosphate reductase activity, thioredoxin disulfide as acceptor"/>
    <property type="evidence" value="ECO:0007669"/>
    <property type="project" value="UniProtKB-EC"/>
</dbReference>
<dbReference type="CDD" id="cd01049">
    <property type="entry name" value="RNRR2"/>
    <property type="match status" value="1"/>
</dbReference>
<keyword evidence="4 7" id="KW-0560">Oxidoreductase</keyword>
<keyword evidence="4 6" id="KW-0479">Metal-binding</keyword>
<comment type="catalytic activity">
    <reaction evidence="3 4">
        <text>a 2'-deoxyribonucleoside 5'-diphosphate + [thioredoxin]-disulfide + H2O = a ribonucleoside 5'-diphosphate + [thioredoxin]-dithiol</text>
        <dbReference type="Rhea" id="RHEA:23252"/>
        <dbReference type="Rhea" id="RHEA-COMP:10698"/>
        <dbReference type="Rhea" id="RHEA-COMP:10700"/>
        <dbReference type="ChEBI" id="CHEBI:15377"/>
        <dbReference type="ChEBI" id="CHEBI:29950"/>
        <dbReference type="ChEBI" id="CHEBI:50058"/>
        <dbReference type="ChEBI" id="CHEBI:57930"/>
        <dbReference type="ChEBI" id="CHEBI:73316"/>
        <dbReference type="EC" id="1.17.4.1"/>
    </reaction>
</comment>
<dbReference type="AlphaFoldDB" id="A0AB39BXG1"/>
<dbReference type="PANTHER" id="PTHR23409">
    <property type="entry name" value="RIBONUCLEOSIDE-DIPHOSPHATE REDUCTASE SMALL CHAIN"/>
    <property type="match status" value="1"/>
</dbReference>
<sequence>MTLQKRKLYNPHAPNASTGIINGESSNVLNWDDVRFSWAYPLYKNMLANFWTPFEINMSHDAKQFQNLTETEQEAFKKIIGLLAFLDSVQTDYSLKVADYLTDSSLVALMSVLSFQEVVHNQSYSYVLSSLVPKATQDEIFDYWKNDPVLKERNEFIVEGYEEFAANPTPDTLARSIVYDVILEGVNFYSGFAFFYNLARHQKMVSTSTMINYINRDEQLHVYLFTNVFKELLEEHPELKNREMEAFVKDSLTTAVELELKWFNYIIGEQIEGVTSHEMESYLKFIANKRAKQLGYDHIFPEHRTNVFKWIKTYEDVNAAKSDFFEQKSRQYAKVSSDNGFDEL</sequence>
<dbReference type="EC" id="1.17.4.1" evidence="4"/>
<proteinExistence type="inferred from homology"/>
<reference evidence="7" key="1">
    <citation type="submission" date="2024-07" db="EMBL/GenBank/DDBJ databases">
        <title>Identification and characteristics of an arsenic-resistant bacterial isolate, which belongs to a novel species.</title>
        <authorList>
            <person name="Juszczyk A."/>
            <person name="Kowalczyk A."/>
            <person name="Was K."/>
            <person name="Kosowicz W."/>
            <person name="Budzyn A."/>
            <person name="Latowski D."/>
        </authorList>
    </citation>
    <scope>NUCLEOTIDE SEQUENCE</scope>
    <source>
        <strain evidence="7">As8PL</strain>
    </source>
</reference>
<dbReference type="RefSeq" id="WP_368505792.1">
    <property type="nucleotide sequence ID" value="NZ_CP162551.1"/>
</dbReference>
<keyword evidence="4 6" id="KW-0408">Iron</keyword>
<protein>
    <recommendedName>
        <fullName evidence="4">Ribonucleoside-diphosphate reductase subunit beta</fullName>
        <ecNumber evidence="4">1.17.4.1</ecNumber>
    </recommendedName>
</protein>
<comment type="subunit">
    <text evidence="2">Tetramer of two alpha and two beta subunits.</text>
</comment>
<dbReference type="InterPro" id="IPR009078">
    <property type="entry name" value="Ferritin-like_SF"/>
</dbReference>
<accession>A0AB39BXG1</accession>
<feature type="binding site" evidence="6">
    <location>
        <position position="218"/>
    </location>
    <ligand>
        <name>Fe cation</name>
        <dbReference type="ChEBI" id="CHEBI:24875"/>
        <label>2</label>
    </ligand>
</feature>
<feature type="active site" evidence="5">
    <location>
        <position position="124"/>
    </location>
</feature>
<dbReference type="Pfam" id="PF00268">
    <property type="entry name" value="Ribonuc_red_sm"/>
    <property type="match status" value="1"/>
</dbReference>
<evidence type="ECO:0000256" key="3">
    <source>
        <dbReference type="ARBA" id="ARBA00047754"/>
    </source>
</evidence>